<evidence type="ECO:0000256" key="1">
    <source>
        <dbReference type="SAM" id="SignalP"/>
    </source>
</evidence>
<proteinExistence type="predicted"/>
<keyword evidence="2" id="KW-0378">Hydrolase</keyword>
<dbReference type="Proteomes" id="UP000807342">
    <property type="component" value="Unassembled WGS sequence"/>
</dbReference>
<gene>
    <name evidence="2" type="ORF">P691DRAFT_674768</name>
</gene>
<dbReference type="InterPro" id="IPR050546">
    <property type="entry name" value="Glycosyl_Hydrlase_16"/>
</dbReference>
<protein>
    <submittedName>
        <fullName evidence="2">Glycoside hydrolase family 16 protein</fullName>
    </submittedName>
</protein>
<dbReference type="GO" id="GO:0009251">
    <property type="term" value="P:glucan catabolic process"/>
    <property type="evidence" value="ECO:0007669"/>
    <property type="project" value="TreeGrafter"/>
</dbReference>
<feature type="signal peptide" evidence="1">
    <location>
        <begin position="1"/>
        <end position="18"/>
    </location>
</feature>
<dbReference type="GO" id="GO:0016787">
    <property type="term" value="F:hydrolase activity"/>
    <property type="evidence" value="ECO:0007669"/>
    <property type="project" value="UniProtKB-KW"/>
</dbReference>
<dbReference type="AlphaFoldDB" id="A0A9P6C1T9"/>
<accession>A0A9P6C1T9</accession>
<dbReference type="PANTHER" id="PTHR10963">
    <property type="entry name" value="GLYCOSYL HYDROLASE-RELATED"/>
    <property type="match status" value="1"/>
</dbReference>
<name>A0A9P6C1T9_9AGAR</name>
<dbReference type="EMBL" id="MU151276">
    <property type="protein sequence ID" value="KAF9445869.1"/>
    <property type="molecule type" value="Genomic_DNA"/>
</dbReference>
<dbReference type="CDD" id="cd02181">
    <property type="entry name" value="GH16_fungal_Lam16A_glucanase"/>
    <property type="match status" value="1"/>
</dbReference>
<dbReference type="SUPFAM" id="SSF49899">
    <property type="entry name" value="Concanavalin A-like lectins/glucanases"/>
    <property type="match status" value="1"/>
</dbReference>
<dbReference type="InterPro" id="IPR013320">
    <property type="entry name" value="ConA-like_dom_sf"/>
</dbReference>
<evidence type="ECO:0000313" key="2">
    <source>
        <dbReference type="EMBL" id="KAF9445869.1"/>
    </source>
</evidence>
<sequence length="328" mass="36015">MKISSPVFLSFLVASAHGATYTISDIVAGPKFFDFFEFQTIPDPVHGRVNYVDRTTALKQNLTFAGDANSIVRADFKTVLNPKGPGRNSVRIRSKKTYMTHVAVFDVHHMPQGCGTWPAIREMNVSQWPNGGGLVDMLEGVNDQTPNVVTLHTNEGCTMPASRDQTGISRQNNCNRLINNNAGCGVESPTTKSYGPPFNSNGGGWYIVERASTYIKIFFWPRDSTSVPDDVRNGSISINTDMWGTPIAFFPDTSCNMTQQFSNHNIVIGLSLCGDWAGGLSFGESGCPGNCVDFVNNNPGAFTDAYFDFASIRIYQSRFKRNVIETNS</sequence>
<organism evidence="2 3">
    <name type="scientific">Macrolepiota fuliginosa MF-IS2</name>
    <dbReference type="NCBI Taxonomy" id="1400762"/>
    <lineage>
        <taxon>Eukaryota</taxon>
        <taxon>Fungi</taxon>
        <taxon>Dikarya</taxon>
        <taxon>Basidiomycota</taxon>
        <taxon>Agaricomycotina</taxon>
        <taxon>Agaricomycetes</taxon>
        <taxon>Agaricomycetidae</taxon>
        <taxon>Agaricales</taxon>
        <taxon>Agaricineae</taxon>
        <taxon>Agaricaceae</taxon>
        <taxon>Macrolepiota</taxon>
    </lineage>
</organism>
<reference evidence="2" key="1">
    <citation type="submission" date="2020-11" db="EMBL/GenBank/DDBJ databases">
        <authorList>
            <consortium name="DOE Joint Genome Institute"/>
            <person name="Ahrendt S."/>
            <person name="Riley R."/>
            <person name="Andreopoulos W."/>
            <person name="Labutti K."/>
            <person name="Pangilinan J."/>
            <person name="Ruiz-Duenas F.J."/>
            <person name="Barrasa J.M."/>
            <person name="Sanchez-Garcia M."/>
            <person name="Camarero S."/>
            <person name="Miyauchi S."/>
            <person name="Serrano A."/>
            <person name="Linde D."/>
            <person name="Babiker R."/>
            <person name="Drula E."/>
            <person name="Ayuso-Fernandez I."/>
            <person name="Pacheco R."/>
            <person name="Padilla G."/>
            <person name="Ferreira P."/>
            <person name="Barriuso J."/>
            <person name="Kellner H."/>
            <person name="Castanera R."/>
            <person name="Alfaro M."/>
            <person name="Ramirez L."/>
            <person name="Pisabarro A.G."/>
            <person name="Kuo A."/>
            <person name="Tritt A."/>
            <person name="Lipzen A."/>
            <person name="He G."/>
            <person name="Yan M."/>
            <person name="Ng V."/>
            <person name="Cullen D."/>
            <person name="Martin F."/>
            <person name="Rosso M.-N."/>
            <person name="Henrissat B."/>
            <person name="Hibbett D."/>
            <person name="Martinez A.T."/>
            <person name="Grigoriev I.V."/>
        </authorList>
    </citation>
    <scope>NUCLEOTIDE SEQUENCE</scope>
    <source>
        <strain evidence="2">MF-IS2</strain>
    </source>
</reference>
<dbReference type="Gene3D" id="2.60.120.200">
    <property type="match status" value="1"/>
</dbReference>
<dbReference type="Pfam" id="PF26113">
    <property type="entry name" value="GH16_XgeA"/>
    <property type="match status" value="1"/>
</dbReference>
<feature type="chain" id="PRO_5040264667" evidence="1">
    <location>
        <begin position="19"/>
        <end position="328"/>
    </location>
</feature>
<keyword evidence="3" id="KW-1185">Reference proteome</keyword>
<keyword evidence="1" id="KW-0732">Signal</keyword>
<dbReference type="PANTHER" id="PTHR10963:SF24">
    <property type="entry name" value="GLYCOSIDASE C21B10.07-RELATED"/>
    <property type="match status" value="1"/>
</dbReference>
<comment type="caution">
    <text evidence="2">The sequence shown here is derived from an EMBL/GenBank/DDBJ whole genome shotgun (WGS) entry which is preliminary data.</text>
</comment>
<evidence type="ECO:0000313" key="3">
    <source>
        <dbReference type="Proteomes" id="UP000807342"/>
    </source>
</evidence>
<dbReference type="OrthoDB" id="192832at2759"/>